<protein>
    <submittedName>
        <fullName evidence="2">Uncharacterized protein</fullName>
    </submittedName>
</protein>
<name>A0A386PKC0_9SPIR</name>
<keyword evidence="3" id="KW-1185">Reference proteome</keyword>
<dbReference type="SUPFAM" id="SSF69322">
    <property type="entry name" value="Tricorn protease domain 2"/>
    <property type="match status" value="1"/>
</dbReference>
<dbReference type="OrthoDB" id="350348at2"/>
<sequence length="356" mass="40977">MNFNEENLIKYRKIKIFLLLIFLLILILIINFLLKTIINISPSYKFKHFEMKSYGLVDISSSKSIFIGGKILKLDSNKGHYSILNNHLVSSSDYCYVISKVKDNYSVFLKETDKFLFSFKFKGYVFTKGNAIFALNDLYKSLVVYGSDGNKILSLKFIASILSIDYNNDILSLGLSDGKVYVYKQRSLVYSGDAPDIGVPVLCVKLSLDNKYLCIIRENEKHSLEVINLADKYKQVLRLSNLKIKNFNPFLEVDDFSNLLIETKNSFLILNIEDGKILKVDNKNSVLKASYDSFYGVYRIYFYDLDAKIINVRTYSADSFKLFDNIFFNDTITSYIELDDGILYLNDDGSLRYLGL</sequence>
<dbReference type="EMBL" id="CP028884">
    <property type="protein sequence ID" value="AYE36191.1"/>
    <property type="molecule type" value="Genomic_DNA"/>
</dbReference>
<evidence type="ECO:0000313" key="2">
    <source>
        <dbReference type="EMBL" id="AYE36191.1"/>
    </source>
</evidence>
<evidence type="ECO:0000256" key="1">
    <source>
        <dbReference type="SAM" id="Phobius"/>
    </source>
</evidence>
<keyword evidence="1" id="KW-0812">Transmembrane</keyword>
<feature type="transmembrane region" description="Helical" evidence="1">
    <location>
        <begin position="16"/>
        <end position="34"/>
    </location>
</feature>
<evidence type="ECO:0000313" key="3">
    <source>
        <dbReference type="Proteomes" id="UP000275571"/>
    </source>
</evidence>
<keyword evidence="1" id="KW-1133">Transmembrane helix</keyword>
<keyword evidence="1" id="KW-0472">Membrane</keyword>
<dbReference type="AlphaFoldDB" id="A0A386PKC0"/>
<organism evidence="2 3">
    <name type="scientific">Borrelia turcica IST7</name>
    <dbReference type="NCBI Taxonomy" id="1104446"/>
    <lineage>
        <taxon>Bacteria</taxon>
        <taxon>Pseudomonadati</taxon>
        <taxon>Spirochaetota</taxon>
        <taxon>Spirochaetia</taxon>
        <taxon>Spirochaetales</taxon>
        <taxon>Borreliaceae</taxon>
        <taxon>Borrelia</taxon>
    </lineage>
</organism>
<dbReference type="Proteomes" id="UP000275571">
    <property type="component" value="Chromosome"/>
</dbReference>
<accession>A0A386PKC0</accession>
<proteinExistence type="predicted"/>
<dbReference type="KEGG" id="btur:DB313_01585"/>
<gene>
    <name evidence="2" type="ORF">DB313_01585</name>
</gene>
<reference evidence="2 3" key="1">
    <citation type="journal article" date="2018" name="Infect. Genet. Evol.">
        <title>Genome-wide analysis of Borrelia turcica and 'Candidatus Borrelia tachyglossi' shows relapsing fever-like genomes with unique genomic links to Lyme disease Borrelia.</title>
        <authorList>
            <person name="Gofton A.W."/>
            <person name="Margos G."/>
            <person name="Fingerle V."/>
            <person name="Hepner S."/>
            <person name="Loh S.M."/>
            <person name="Ryan U."/>
            <person name="Irwin P."/>
            <person name="Oskam C.L."/>
        </authorList>
    </citation>
    <scope>NUCLEOTIDE SEQUENCE [LARGE SCALE GENOMIC DNA]</scope>
    <source>
        <strain evidence="2 3">IST7</strain>
    </source>
</reference>